<dbReference type="EMBL" id="LN649231">
    <property type="protein sequence ID" value="CEI68613.1"/>
    <property type="molecule type" value="Genomic_DNA"/>
</dbReference>
<keyword evidence="2" id="KW-1185">Reference proteome</keyword>
<evidence type="ECO:0000313" key="2">
    <source>
        <dbReference type="Proteomes" id="UP000245910"/>
    </source>
</evidence>
<dbReference type="Proteomes" id="UP000245910">
    <property type="component" value="Chromosome III"/>
</dbReference>
<reference evidence="2" key="1">
    <citation type="submission" date="2014-10" db="EMBL/GenBank/DDBJ databases">
        <authorList>
            <person name="King R."/>
        </authorList>
    </citation>
    <scope>NUCLEOTIDE SEQUENCE [LARGE SCALE GENOMIC DNA]</scope>
    <source>
        <strain evidence="2">A3/5</strain>
    </source>
</reference>
<accession>A0A2L2TKH6</accession>
<dbReference type="AlphaFoldDB" id="A0A2L2TKH6"/>
<evidence type="ECO:0000313" key="1">
    <source>
        <dbReference type="EMBL" id="CEI68613.1"/>
    </source>
</evidence>
<organism evidence="1 2">
    <name type="scientific">Fusarium venenatum</name>
    <dbReference type="NCBI Taxonomy" id="56646"/>
    <lineage>
        <taxon>Eukaryota</taxon>
        <taxon>Fungi</taxon>
        <taxon>Dikarya</taxon>
        <taxon>Ascomycota</taxon>
        <taxon>Pezizomycotina</taxon>
        <taxon>Sordariomycetes</taxon>
        <taxon>Hypocreomycetidae</taxon>
        <taxon>Hypocreales</taxon>
        <taxon>Nectriaceae</taxon>
        <taxon>Fusarium</taxon>
    </lineage>
</organism>
<protein>
    <submittedName>
        <fullName evidence="1">Uncharacterized protein</fullName>
    </submittedName>
</protein>
<sequence>MSIVWRLPIVRPNGYFSLKPHRQRINCSRGHAQRLSYQGYRVLLPHPMWQSRSSMKVAQHNAYVMYILLLWTKAAIRLAEDNRREIVPRRRHTPIQNSLQQPCLRTLARRFGQARRDYAARDAGSVAPPWIPVSGVAGPGIVDPIIYRLNPEHSLNTELAQRAARDKDRHLK</sequence>
<name>A0A2L2TKH6_9HYPO</name>
<proteinExistence type="predicted"/>